<dbReference type="Proteomes" id="UP000324143">
    <property type="component" value="Unassembled WGS sequence"/>
</dbReference>
<evidence type="ECO:0000313" key="2">
    <source>
        <dbReference type="EMBL" id="TYB32095.1"/>
    </source>
</evidence>
<dbReference type="InterPro" id="IPR018687">
    <property type="entry name" value="DUF2177_membr"/>
</dbReference>
<dbReference type="AlphaFoldDB" id="A0A5D0MJI9"/>
<accession>A0A5D0MJI9</accession>
<keyword evidence="3" id="KW-1185">Reference proteome</keyword>
<feature type="transmembrane region" description="Helical" evidence="1">
    <location>
        <begin position="128"/>
        <end position="149"/>
    </location>
</feature>
<proteinExistence type="predicted"/>
<feature type="transmembrane region" description="Helical" evidence="1">
    <location>
        <begin position="62"/>
        <end position="80"/>
    </location>
</feature>
<reference evidence="2" key="1">
    <citation type="submission" date="2019-08" db="EMBL/GenBank/DDBJ databases">
        <title>Genomic characterization of a novel candidate phylum (ARYD3) from a high temperature, high salinity tertiary oil reservoir in north central Oklahoma, USA.</title>
        <authorList>
            <person name="Youssef N.H."/>
            <person name="Yadav A."/>
            <person name="Elshahed M.S."/>
        </authorList>
    </citation>
    <scope>NUCLEOTIDE SEQUENCE [LARGE SCALE GENOMIC DNA]</scope>
    <source>
        <strain evidence="2">ARYD3</strain>
    </source>
</reference>
<keyword evidence="1" id="KW-0812">Transmembrane</keyword>
<evidence type="ECO:0000256" key="1">
    <source>
        <dbReference type="SAM" id="Phobius"/>
    </source>
</evidence>
<keyword evidence="1" id="KW-1133">Transmembrane helix</keyword>
<feature type="transmembrane region" description="Helical" evidence="1">
    <location>
        <begin position="92"/>
        <end position="108"/>
    </location>
</feature>
<dbReference type="EMBL" id="VSIX01000004">
    <property type="protein sequence ID" value="TYB32095.1"/>
    <property type="molecule type" value="Genomic_DNA"/>
</dbReference>
<feature type="transmembrane region" description="Helical" evidence="1">
    <location>
        <begin position="20"/>
        <end position="42"/>
    </location>
</feature>
<dbReference type="Pfam" id="PF09945">
    <property type="entry name" value="DUF2177"/>
    <property type="match status" value="1"/>
</dbReference>
<comment type="caution">
    <text evidence="2">The sequence shown here is derived from an EMBL/GenBank/DDBJ whole genome shotgun (WGS) entry which is preliminary data.</text>
</comment>
<sequence>MILFIYHNGFLKRKELPVVAYFKAYIVSFIIFFLIDMLWLGIVAKSFYENQIGHLLKESFNFPVALGFYLIFVVGLFFFVINRAVIINSWQYSLFVGIFFGFITYGTYDLTNLVTLQDWPLKIVFVDILWGGFLCGVTSLISFQIIKILNIFK</sequence>
<keyword evidence="1" id="KW-0472">Membrane</keyword>
<evidence type="ECO:0000313" key="3">
    <source>
        <dbReference type="Proteomes" id="UP000324143"/>
    </source>
</evidence>
<name>A0A5D0MJI9_9BACT</name>
<protein>
    <submittedName>
        <fullName evidence="2">DUF2177 family protein</fullName>
    </submittedName>
</protein>
<gene>
    <name evidence="2" type="ORF">FXF47_00495</name>
</gene>
<organism evidence="2 3">
    <name type="scientific">Candidatus Mcinerneyibacterium aminivorans</name>
    <dbReference type="NCBI Taxonomy" id="2703815"/>
    <lineage>
        <taxon>Bacteria</taxon>
        <taxon>Candidatus Macinerneyibacteriota</taxon>
        <taxon>Candidatus Mcinerneyibacteria</taxon>
        <taxon>Candidatus Mcinerneyibacteriales</taxon>
        <taxon>Candidatus Mcinerneyibacteriaceae</taxon>
        <taxon>Candidatus Mcinerneyibacterium</taxon>
    </lineage>
</organism>